<sequence>MINLLQNKLLNYKLQKESPSKDIIHNNDLPLNKATSIGFLFYIKDKLNLESILNEIKILRNILPKSVKNLEIIFVSEFTKTDFEIPFNCKLIPISKVDWNSGNVKNDLQIFVEKSFDYLFTYSLSISKILDQLTRKSHATCRVTLGEHQDEGYCEMKLLSDQYAFDDRLKAAIEVLNRM</sequence>
<name>A0A7X9RSD2_9BACT</name>
<dbReference type="Pfam" id="PF21857">
    <property type="entry name" value="DUF6913"/>
    <property type="match status" value="1"/>
</dbReference>
<proteinExistence type="predicted"/>
<dbReference type="RefSeq" id="WP_169655158.1">
    <property type="nucleotide sequence ID" value="NZ_JABANE010000007.1"/>
</dbReference>
<dbReference type="AlphaFoldDB" id="A0A7X9RSD2"/>
<dbReference type="EMBL" id="JABANE010000007">
    <property type="protein sequence ID" value="NME67080.1"/>
    <property type="molecule type" value="Genomic_DNA"/>
</dbReference>
<organism evidence="1 2">
    <name type="scientific">Flammeovirga aprica JL-4</name>
    <dbReference type="NCBI Taxonomy" id="694437"/>
    <lineage>
        <taxon>Bacteria</taxon>
        <taxon>Pseudomonadati</taxon>
        <taxon>Bacteroidota</taxon>
        <taxon>Cytophagia</taxon>
        <taxon>Cytophagales</taxon>
        <taxon>Flammeovirgaceae</taxon>
        <taxon>Flammeovirga</taxon>
    </lineage>
</organism>
<evidence type="ECO:0000313" key="2">
    <source>
        <dbReference type="Proteomes" id="UP000576082"/>
    </source>
</evidence>
<accession>A0A7X9RSD2</accession>
<gene>
    <name evidence="1" type="ORF">HHU12_03790</name>
</gene>
<dbReference type="Proteomes" id="UP000576082">
    <property type="component" value="Unassembled WGS sequence"/>
</dbReference>
<evidence type="ECO:0000313" key="1">
    <source>
        <dbReference type="EMBL" id="NME67080.1"/>
    </source>
</evidence>
<comment type="caution">
    <text evidence="1">The sequence shown here is derived from an EMBL/GenBank/DDBJ whole genome shotgun (WGS) entry which is preliminary data.</text>
</comment>
<keyword evidence="2" id="KW-1185">Reference proteome</keyword>
<protein>
    <submittedName>
        <fullName evidence="1">Uncharacterized protein</fullName>
    </submittedName>
</protein>
<reference evidence="1 2" key="1">
    <citation type="submission" date="2020-04" db="EMBL/GenBank/DDBJ databases">
        <title>Flammeovirga sp. SR4, a novel species isolated from seawater.</title>
        <authorList>
            <person name="Wang X."/>
        </authorList>
    </citation>
    <scope>NUCLEOTIDE SEQUENCE [LARGE SCALE GENOMIC DNA]</scope>
    <source>
        <strain evidence="1 2">ATCC 23126</strain>
    </source>
</reference>
<dbReference type="InterPro" id="IPR054207">
    <property type="entry name" value="DUF6913"/>
</dbReference>